<name>A0A412FHM3_9FIRM</name>
<keyword evidence="2" id="KW-1185">Reference proteome</keyword>
<comment type="caution">
    <text evidence="1">The sequence shown here is derived from an EMBL/GenBank/DDBJ whole genome shotgun (WGS) entry which is preliminary data.</text>
</comment>
<dbReference type="GeneID" id="83017057"/>
<sequence>MKKRDFIGYVLSLAVVLLYPLFTPPAVSSAGIQSVFDAESSAMRMDELYVPFFNLPHLHFQTNKVFVIENLNADPDVLFDYINLEVSSTPQFHSYTLRKILEIHDEIAAEVRFQEAGTEVLVRIVETDFSTEDPGSYAYSVLAYFKVEKIHYAVLTPLWGRETAQPLSDSESTALKEQAAAEVRAIVRQIQKGNSTH</sequence>
<dbReference type="RefSeq" id="WP_117896218.1">
    <property type="nucleotide sequence ID" value="NZ_CABJCV010000031.1"/>
</dbReference>
<organism evidence="1 2">
    <name type="scientific">Holdemania filiformis</name>
    <dbReference type="NCBI Taxonomy" id="61171"/>
    <lineage>
        <taxon>Bacteria</taxon>
        <taxon>Bacillati</taxon>
        <taxon>Bacillota</taxon>
        <taxon>Erysipelotrichia</taxon>
        <taxon>Erysipelotrichales</taxon>
        <taxon>Erysipelotrichaceae</taxon>
        <taxon>Holdemania</taxon>
    </lineage>
</organism>
<dbReference type="Proteomes" id="UP000284178">
    <property type="component" value="Unassembled WGS sequence"/>
</dbReference>
<evidence type="ECO:0000313" key="1">
    <source>
        <dbReference type="EMBL" id="RGR67649.1"/>
    </source>
</evidence>
<dbReference type="EMBL" id="QRUP01000031">
    <property type="protein sequence ID" value="RGR67649.1"/>
    <property type="molecule type" value="Genomic_DNA"/>
</dbReference>
<dbReference type="AlphaFoldDB" id="A0A412FHM3"/>
<reference evidence="1 2" key="1">
    <citation type="submission" date="2018-08" db="EMBL/GenBank/DDBJ databases">
        <title>A genome reference for cultivated species of the human gut microbiota.</title>
        <authorList>
            <person name="Zou Y."/>
            <person name="Xue W."/>
            <person name="Luo G."/>
        </authorList>
    </citation>
    <scope>NUCLEOTIDE SEQUENCE [LARGE SCALE GENOMIC DNA]</scope>
    <source>
        <strain evidence="1 2">AF24-29</strain>
    </source>
</reference>
<gene>
    <name evidence="1" type="ORF">DWY25_16810</name>
</gene>
<protein>
    <submittedName>
        <fullName evidence="1">Uncharacterized protein</fullName>
    </submittedName>
</protein>
<proteinExistence type="predicted"/>
<evidence type="ECO:0000313" key="2">
    <source>
        <dbReference type="Proteomes" id="UP000284178"/>
    </source>
</evidence>
<accession>A0A412FHM3</accession>